<dbReference type="GO" id="GO:0042276">
    <property type="term" value="P:error-prone translesion synthesis"/>
    <property type="evidence" value="ECO:0007669"/>
    <property type="project" value="TreeGrafter"/>
</dbReference>
<keyword evidence="5" id="KW-0808">Transferase</keyword>
<evidence type="ECO:0000256" key="6">
    <source>
        <dbReference type="ARBA" id="ARBA00022695"/>
    </source>
</evidence>
<keyword evidence="13" id="KW-0234">DNA repair</keyword>
<dbReference type="Gene3D" id="1.10.132.60">
    <property type="entry name" value="DNA polymerase family B, C-terminal domain"/>
    <property type="match status" value="1"/>
</dbReference>
<keyword evidence="9" id="KW-0862">Zinc</keyword>
<organism evidence="16 17">
    <name type="scientific">Emiliania huxleyi (strain CCMP1516)</name>
    <dbReference type="NCBI Taxonomy" id="280463"/>
    <lineage>
        <taxon>Eukaryota</taxon>
        <taxon>Haptista</taxon>
        <taxon>Haptophyta</taxon>
        <taxon>Prymnesiophyceae</taxon>
        <taxon>Isochrysidales</taxon>
        <taxon>Noelaerhabdaceae</taxon>
        <taxon>Emiliania</taxon>
    </lineage>
</organism>
<dbReference type="GO" id="GO:0005634">
    <property type="term" value="C:nucleus"/>
    <property type="evidence" value="ECO:0007669"/>
    <property type="project" value="TreeGrafter"/>
</dbReference>
<evidence type="ECO:0000256" key="12">
    <source>
        <dbReference type="ARBA" id="ARBA00023014"/>
    </source>
</evidence>
<protein>
    <recommendedName>
        <fullName evidence="4">DNA polymerase zeta catalytic subunit</fullName>
        <ecNumber evidence="3">2.7.7.7</ecNumber>
    </recommendedName>
</protein>
<evidence type="ECO:0000256" key="8">
    <source>
        <dbReference type="ARBA" id="ARBA00022763"/>
    </source>
</evidence>
<keyword evidence="7" id="KW-0479">Metal-binding</keyword>
<evidence type="ECO:0000256" key="9">
    <source>
        <dbReference type="ARBA" id="ARBA00022833"/>
    </source>
</evidence>
<dbReference type="Proteomes" id="UP000013827">
    <property type="component" value="Unassembled WGS sequence"/>
</dbReference>
<keyword evidence="12" id="KW-0411">Iron-sulfur</keyword>
<evidence type="ECO:0000313" key="16">
    <source>
        <dbReference type="EnsemblProtists" id="EOD20183"/>
    </source>
</evidence>
<keyword evidence="6" id="KW-0548">Nucleotidyltransferase</keyword>
<dbReference type="FunFam" id="1.10.287.690:FF:000002">
    <property type="entry name" value="DNA polymerase zeta"/>
    <property type="match status" value="1"/>
</dbReference>
<evidence type="ECO:0000256" key="10">
    <source>
        <dbReference type="ARBA" id="ARBA00022932"/>
    </source>
</evidence>
<dbReference type="GO" id="GO:0000166">
    <property type="term" value="F:nucleotide binding"/>
    <property type="evidence" value="ECO:0007669"/>
    <property type="project" value="InterPro"/>
</dbReference>
<reference evidence="17" key="1">
    <citation type="journal article" date="2013" name="Nature">
        <title>Pan genome of the phytoplankton Emiliania underpins its global distribution.</title>
        <authorList>
            <person name="Read B.A."/>
            <person name="Kegel J."/>
            <person name="Klute M.J."/>
            <person name="Kuo A."/>
            <person name="Lefebvre S.C."/>
            <person name="Maumus F."/>
            <person name="Mayer C."/>
            <person name="Miller J."/>
            <person name="Monier A."/>
            <person name="Salamov A."/>
            <person name="Young J."/>
            <person name="Aguilar M."/>
            <person name="Claverie J.M."/>
            <person name="Frickenhaus S."/>
            <person name="Gonzalez K."/>
            <person name="Herman E.K."/>
            <person name="Lin Y.C."/>
            <person name="Napier J."/>
            <person name="Ogata H."/>
            <person name="Sarno A.F."/>
            <person name="Shmutz J."/>
            <person name="Schroeder D."/>
            <person name="de Vargas C."/>
            <person name="Verret F."/>
            <person name="von Dassow P."/>
            <person name="Valentin K."/>
            <person name="Van de Peer Y."/>
            <person name="Wheeler G."/>
            <person name="Dacks J.B."/>
            <person name="Delwiche C.F."/>
            <person name="Dyhrman S.T."/>
            <person name="Glockner G."/>
            <person name="John U."/>
            <person name="Richards T."/>
            <person name="Worden A.Z."/>
            <person name="Zhang X."/>
            <person name="Grigoriev I.V."/>
            <person name="Allen A.E."/>
            <person name="Bidle K."/>
            <person name="Borodovsky M."/>
            <person name="Bowler C."/>
            <person name="Brownlee C."/>
            <person name="Cock J.M."/>
            <person name="Elias M."/>
            <person name="Gladyshev V.N."/>
            <person name="Groth M."/>
            <person name="Guda C."/>
            <person name="Hadaegh A."/>
            <person name="Iglesias-Rodriguez M.D."/>
            <person name="Jenkins J."/>
            <person name="Jones B.M."/>
            <person name="Lawson T."/>
            <person name="Leese F."/>
            <person name="Lindquist E."/>
            <person name="Lobanov A."/>
            <person name="Lomsadze A."/>
            <person name="Malik S.B."/>
            <person name="Marsh M.E."/>
            <person name="Mackinder L."/>
            <person name="Mock T."/>
            <person name="Mueller-Roeber B."/>
            <person name="Pagarete A."/>
            <person name="Parker M."/>
            <person name="Probert I."/>
            <person name="Quesneville H."/>
            <person name="Raines C."/>
            <person name="Rensing S.A."/>
            <person name="Riano-Pachon D.M."/>
            <person name="Richier S."/>
            <person name="Rokitta S."/>
            <person name="Shiraiwa Y."/>
            <person name="Soanes D.M."/>
            <person name="van der Giezen M."/>
            <person name="Wahlund T.M."/>
            <person name="Williams B."/>
            <person name="Wilson W."/>
            <person name="Wolfe G."/>
            <person name="Wurch L.L."/>
        </authorList>
    </citation>
    <scope>NUCLEOTIDE SEQUENCE</scope>
</reference>
<dbReference type="Pfam" id="PF00136">
    <property type="entry name" value="DNA_pol_B"/>
    <property type="match status" value="1"/>
</dbReference>
<dbReference type="PANTHER" id="PTHR45812">
    <property type="entry name" value="DNA POLYMERASE ZETA CATALYTIC SUBUNIT"/>
    <property type="match status" value="1"/>
</dbReference>
<dbReference type="InterPro" id="IPR043502">
    <property type="entry name" value="DNA/RNA_pol_sf"/>
</dbReference>
<evidence type="ECO:0000256" key="1">
    <source>
        <dbReference type="ARBA" id="ARBA00001966"/>
    </source>
</evidence>
<dbReference type="GO" id="GO:0003887">
    <property type="term" value="F:DNA-directed DNA polymerase activity"/>
    <property type="evidence" value="ECO:0007669"/>
    <property type="project" value="UniProtKB-KW"/>
</dbReference>
<dbReference type="InterPro" id="IPR017964">
    <property type="entry name" value="DNA-dir_DNA_pol_B_CS"/>
</dbReference>
<feature type="domain" description="DNA-directed DNA polymerase family B multifunctional" evidence="15">
    <location>
        <begin position="9"/>
        <end position="342"/>
    </location>
</feature>
<keyword evidence="11" id="KW-0408">Iron</keyword>
<comment type="catalytic activity">
    <reaction evidence="14">
        <text>DNA(n) + a 2'-deoxyribonucleoside 5'-triphosphate = DNA(n+1) + diphosphate</text>
        <dbReference type="Rhea" id="RHEA:22508"/>
        <dbReference type="Rhea" id="RHEA-COMP:17339"/>
        <dbReference type="Rhea" id="RHEA-COMP:17340"/>
        <dbReference type="ChEBI" id="CHEBI:33019"/>
        <dbReference type="ChEBI" id="CHEBI:61560"/>
        <dbReference type="ChEBI" id="CHEBI:173112"/>
        <dbReference type="EC" id="2.7.7.7"/>
    </reaction>
</comment>
<keyword evidence="17" id="KW-1185">Reference proteome</keyword>
<name>A0A0D3J9J8_EMIH1</name>
<comment type="similarity">
    <text evidence="2">Belongs to the DNA polymerase type-B family.</text>
</comment>
<dbReference type="GO" id="GO:0016035">
    <property type="term" value="C:zeta DNA polymerase complex"/>
    <property type="evidence" value="ECO:0007669"/>
    <property type="project" value="InterPro"/>
</dbReference>
<dbReference type="PaxDb" id="2903-EOD20183"/>
<evidence type="ECO:0000256" key="3">
    <source>
        <dbReference type="ARBA" id="ARBA00012417"/>
    </source>
</evidence>
<dbReference type="PROSITE" id="PS00116">
    <property type="entry name" value="DNA_POLYMERASE_B"/>
    <property type="match status" value="1"/>
</dbReference>
<evidence type="ECO:0000256" key="14">
    <source>
        <dbReference type="ARBA" id="ARBA00049244"/>
    </source>
</evidence>
<dbReference type="InterPro" id="IPR006134">
    <property type="entry name" value="DNA-dir_DNA_pol_B_multi_dom"/>
</dbReference>
<evidence type="ECO:0000256" key="7">
    <source>
        <dbReference type="ARBA" id="ARBA00022723"/>
    </source>
</evidence>
<keyword evidence="8" id="KW-0227">DNA damage</keyword>
<evidence type="ECO:0000256" key="2">
    <source>
        <dbReference type="ARBA" id="ARBA00005755"/>
    </source>
</evidence>
<dbReference type="AlphaFoldDB" id="A0A0D3J9J8"/>
<dbReference type="EC" id="2.7.7.7" evidence="3"/>
<accession>A0A0D3J9J8</accession>
<evidence type="ECO:0000313" key="17">
    <source>
        <dbReference type="Proteomes" id="UP000013827"/>
    </source>
</evidence>
<dbReference type="GO" id="GO:0003677">
    <property type="term" value="F:DNA binding"/>
    <property type="evidence" value="ECO:0007669"/>
    <property type="project" value="InterPro"/>
</dbReference>
<evidence type="ECO:0000256" key="11">
    <source>
        <dbReference type="ARBA" id="ARBA00023004"/>
    </source>
</evidence>
<dbReference type="InterPro" id="IPR023211">
    <property type="entry name" value="DNA_pol_palm_dom_sf"/>
</dbReference>
<keyword evidence="10" id="KW-0239">DNA-directed DNA polymerase</keyword>
<dbReference type="HOGENOM" id="CLU_000203_4_1_1"/>
<dbReference type="eggNOG" id="KOG0968">
    <property type="taxonomic scope" value="Eukaryota"/>
</dbReference>
<dbReference type="KEGG" id="ehx:EMIHUDRAFT_242354"/>
<dbReference type="InterPro" id="IPR042087">
    <property type="entry name" value="DNA_pol_B_thumb"/>
</dbReference>
<dbReference type="GO" id="GO:0000724">
    <property type="term" value="P:double-strand break repair via homologous recombination"/>
    <property type="evidence" value="ECO:0007669"/>
    <property type="project" value="TreeGrafter"/>
</dbReference>
<dbReference type="STRING" id="2903.R1CBT9"/>
<evidence type="ECO:0000256" key="4">
    <source>
        <dbReference type="ARBA" id="ARBA00021589"/>
    </source>
</evidence>
<dbReference type="SUPFAM" id="SSF56672">
    <property type="entry name" value="DNA/RNA polymerases"/>
    <property type="match status" value="1"/>
</dbReference>
<proteinExistence type="inferred from homology"/>
<dbReference type="InterPro" id="IPR030559">
    <property type="entry name" value="PolZ_Rev3"/>
</dbReference>
<dbReference type="GO" id="GO:0046872">
    <property type="term" value="F:metal ion binding"/>
    <property type="evidence" value="ECO:0007669"/>
    <property type="project" value="UniProtKB-KW"/>
</dbReference>
<evidence type="ECO:0000256" key="5">
    <source>
        <dbReference type="ARBA" id="ARBA00022679"/>
    </source>
</evidence>
<sequence length="456" mass="50970">MTSFKASLRGSGVLPRLLREILETRFMVKRAMKSALHRTLNDRQLGLKLVANVTYGYTAASYSGRMPNAHLADAIVQTGRETLEAAIEMVHQRREWRARVVYGDTDSMFVLLEGRSVAEAFAVGRAIAEAVTERCPHPMELELEKVYAASMLQAKKRYVGLSYESARQYEQHVAGDASRAPALDVKGLEAVRRDACLATVKVMDRALRLLLTTKDVSAVKSYVLRQCDKLWTGRFPLIDCVFATEMKGGAQDTFGYKSEGVAPGSGQAATTRLRAVSGDVAIRRQRIDPRDAAEMGERAFKLRESARRPEELLLHERGLKIAAHYYIFKGILPALNRILEPIGVDMKRNNVPLALDRAAPVKATGPRRTMHQYYHSEHCVLCDAPAADGADLCAASFARPLMDQTTRHCMRCTGEHDRDIRCEAIDCPVLYARLRYERQGHNARQQQAAAVRALQW</sequence>
<evidence type="ECO:0000259" key="15">
    <source>
        <dbReference type="Pfam" id="PF00136"/>
    </source>
</evidence>
<dbReference type="PANTHER" id="PTHR45812:SF1">
    <property type="entry name" value="DNA POLYMERASE ZETA CATALYTIC SUBUNIT"/>
    <property type="match status" value="1"/>
</dbReference>
<dbReference type="GO" id="GO:0051536">
    <property type="term" value="F:iron-sulfur cluster binding"/>
    <property type="evidence" value="ECO:0007669"/>
    <property type="project" value="UniProtKB-KW"/>
</dbReference>
<comment type="cofactor">
    <cofactor evidence="1">
        <name>[4Fe-4S] cluster</name>
        <dbReference type="ChEBI" id="CHEBI:49883"/>
    </cofactor>
</comment>
<evidence type="ECO:0000256" key="13">
    <source>
        <dbReference type="ARBA" id="ARBA00023204"/>
    </source>
</evidence>
<dbReference type="Gene3D" id="1.10.287.690">
    <property type="entry name" value="Helix hairpin bin"/>
    <property type="match status" value="1"/>
</dbReference>
<dbReference type="GeneID" id="17265727"/>
<dbReference type="EnsemblProtists" id="EOD20183">
    <property type="protein sequence ID" value="EOD20183"/>
    <property type="gene ID" value="EMIHUDRAFT_242354"/>
</dbReference>
<dbReference type="Gene3D" id="3.90.1600.10">
    <property type="entry name" value="Palm domain of DNA polymerase"/>
    <property type="match status" value="1"/>
</dbReference>
<dbReference type="RefSeq" id="XP_005772612.1">
    <property type="nucleotide sequence ID" value="XM_005772555.1"/>
</dbReference>
<reference evidence="16" key="2">
    <citation type="submission" date="2024-10" db="UniProtKB">
        <authorList>
            <consortium name="EnsemblProtists"/>
        </authorList>
    </citation>
    <scope>IDENTIFICATION</scope>
</reference>